<name>A0A371G713_MUCPR</name>
<accession>A0A371G713</accession>
<dbReference type="AlphaFoldDB" id="A0A371G713"/>
<comment type="caution">
    <text evidence="1">The sequence shown here is derived from an EMBL/GenBank/DDBJ whole genome shotgun (WGS) entry which is preliminary data.</text>
</comment>
<proteinExistence type="predicted"/>
<organism evidence="1 2">
    <name type="scientific">Mucuna pruriens</name>
    <name type="common">Velvet bean</name>
    <name type="synonym">Dolichos pruriens</name>
    <dbReference type="NCBI Taxonomy" id="157652"/>
    <lineage>
        <taxon>Eukaryota</taxon>
        <taxon>Viridiplantae</taxon>
        <taxon>Streptophyta</taxon>
        <taxon>Embryophyta</taxon>
        <taxon>Tracheophyta</taxon>
        <taxon>Spermatophyta</taxon>
        <taxon>Magnoliopsida</taxon>
        <taxon>eudicotyledons</taxon>
        <taxon>Gunneridae</taxon>
        <taxon>Pentapetalae</taxon>
        <taxon>rosids</taxon>
        <taxon>fabids</taxon>
        <taxon>Fabales</taxon>
        <taxon>Fabaceae</taxon>
        <taxon>Papilionoideae</taxon>
        <taxon>50 kb inversion clade</taxon>
        <taxon>NPAAA clade</taxon>
        <taxon>indigoferoid/millettioid clade</taxon>
        <taxon>Phaseoleae</taxon>
        <taxon>Mucuna</taxon>
    </lineage>
</organism>
<protein>
    <submittedName>
        <fullName evidence="1">Uncharacterized protein</fullName>
    </submittedName>
</protein>
<evidence type="ECO:0000313" key="1">
    <source>
        <dbReference type="EMBL" id="RDX86352.1"/>
    </source>
</evidence>
<dbReference type="PANTHER" id="PTHR35046">
    <property type="entry name" value="ZINC KNUCKLE (CCHC-TYPE) FAMILY PROTEIN"/>
    <property type="match status" value="1"/>
</dbReference>
<dbReference type="Proteomes" id="UP000257109">
    <property type="component" value="Unassembled WGS sequence"/>
</dbReference>
<dbReference type="PANTHER" id="PTHR35046:SF26">
    <property type="entry name" value="RNA-DIRECTED DNA POLYMERASE"/>
    <property type="match status" value="1"/>
</dbReference>
<feature type="non-terminal residue" evidence="1">
    <location>
        <position position="1"/>
    </location>
</feature>
<sequence length="206" mass="24160">MVKGNCCSFIIDDDNSVNVASLRLVEKLCLPTIPHPKSYRLQCLNEKGKMIINKQVLIKLTLYKYKDGILCNVVPTEVTYILLGRSWKFDRQVTHNGVTNKFSFVTLKPFSPNDVLEDQIKMKKNEMKKIEKLERIEKEKKKIKPVYLQLLKECLTSLKISFKRCLKDCHLFKESTIKLILCQVLLCLTIRHTGKIWRSLRRFKNK</sequence>
<dbReference type="OrthoDB" id="1747743at2759"/>
<gene>
    <name evidence="1" type="ORF">CR513_32325</name>
</gene>
<dbReference type="EMBL" id="QJKJ01006541">
    <property type="protein sequence ID" value="RDX86352.1"/>
    <property type="molecule type" value="Genomic_DNA"/>
</dbReference>
<reference evidence="1" key="1">
    <citation type="submission" date="2018-05" db="EMBL/GenBank/DDBJ databases">
        <title>Draft genome of Mucuna pruriens seed.</title>
        <authorList>
            <person name="Nnadi N.E."/>
            <person name="Vos R."/>
            <person name="Hasami M.H."/>
            <person name="Devisetty U.K."/>
            <person name="Aguiy J.C."/>
        </authorList>
    </citation>
    <scope>NUCLEOTIDE SEQUENCE [LARGE SCALE GENOMIC DNA]</scope>
    <source>
        <strain evidence="1">JCA_2017</strain>
    </source>
</reference>
<keyword evidence="2" id="KW-1185">Reference proteome</keyword>
<evidence type="ECO:0000313" key="2">
    <source>
        <dbReference type="Proteomes" id="UP000257109"/>
    </source>
</evidence>